<comment type="subcellular location">
    <subcellularLocation>
        <location evidence="12">Cytoplasm</location>
    </subcellularLocation>
</comment>
<keyword evidence="4 12" id="KW-0032">Aminotransferase</keyword>
<dbReference type="Gene3D" id="3.90.1150.10">
    <property type="entry name" value="Aspartate Aminotransferase, domain 1"/>
    <property type="match status" value="1"/>
</dbReference>
<dbReference type="FunFam" id="3.90.1150.10:FF:000006">
    <property type="entry name" value="Phosphoserine aminotransferase"/>
    <property type="match status" value="1"/>
</dbReference>
<dbReference type="NCBIfam" id="NF003764">
    <property type="entry name" value="PRK05355.1"/>
    <property type="match status" value="1"/>
</dbReference>
<dbReference type="Proteomes" id="UP000238180">
    <property type="component" value="Unassembled WGS sequence"/>
</dbReference>
<comment type="catalytic activity">
    <reaction evidence="10 12">
        <text>4-(phosphooxy)-L-threonine + 2-oxoglutarate = (R)-3-hydroxy-2-oxo-4-phosphooxybutanoate + L-glutamate</text>
        <dbReference type="Rhea" id="RHEA:16573"/>
        <dbReference type="ChEBI" id="CHEBI:16810"/>
        <dbReference type="ChEBI" id="CHEBI:29985"/>
        <dbReference type="ChEBI" id="CHEBI:58452"/>
        <dbReference type="ChEBI" id="CHEBI:58538"/>
        <dbReference type="EC" id="2.6.1.52"/>
    </reaction>
</comment>
<dbReference type="GO" id="GO:0008615">
    <property type="term" value="P:pyridoxine biosynthetic process"/>
    <property type="evidence" value="ECO:0007669"/>
    <property type="project" value="UniProtKB-UniRule"/>
</dbReference>
<keyword evidence="12" id="KW-0963">Cytoplasm</keyword>
<evidence type="ECO:0000256" key="6">
    <source>
        <dbReference type="ARBA" id="ARBA00022679"/>
    </source>
</evidence>
<dbReference type="InterPro" id="IPR015422">
    <property type="entry name" value="PyrdxlP-dep_Trfase_small"/>
</dbReference>
<evidence type="ECO:0000256" key="2">
    <source>
        <dbReference type="ARBA" id="ARBA00005099"/>
    </source>
</evidence>
<dbReference type="InterPro" id="IPR022278">
    <property type="entry name" value="Pser_aminoTfrase"/>
</dbReference>
<keyword evidence="6 12" id="KW-0808">Transferase</keyword>
<name>A0A2N9PDQ7_9FLAO</name>
<dbReference type="PANTHER" id="PTHR43247">
    <property type="entry name" value="PHOSPHOSERINE AMINOTRANSFERASE"/>
    <property type="match status" value="1"/>
</dbReference>
<comment type="cofactor">
    <cofactor evidence="12">
        <name>pyridoxal 5'-phosphate</name>
        <dbReference type="ChEBI" id="CHEBI:597326"/>
    </cofactor>
    <text evidence="12">Binds 1 pyridoxal phosphate per subunit.</text>
</comment>
<protein>
    <recommendedName>
        <fullName evidence="12">Phosphoserine aminotransferase</fullName>
        <ecNumber evidence="12">2.6.1.52</ecNumber>
    </recommendedName>
    <alternativeName>
        <fullName evidence="12">Phosphohydroxythreonine aminotransferase</fullName>
        <shortName evidence="12">PSAT</shortName>
    </alternativeName>
</protein>
<comment type="caution">
    <text evidence="12">Lacks conserved residue(s) required for the propagation of feature annotation.</text>
</comment>
<dbReference type="GO" id="GO:0005737">
    <property type="term" value="C:cytoplasm"/>
    <property type="evidence" value="ECO:0007669"/>
    <property type="project" value="UniProtKB-SubCell"/>
</dbReference>
<comment type="function">
    <text evidence="12">Catalyzes the reversible conversion of 3-phosphohydroxypyruvate to phosphoserine and of 3-hydroxy-2-oxo-4-phosphonooxybutanoate to phosphohydroxythreonine.</text>
</comment>
<evidence type="ECO:0000256" key="11">
    <source>
        <dbReference type="ARBA" id="ARBA00049007"/>
    </source>
</evidence>
<comment type="subunit">
    <text evidence="12">Homodimer.</text>
</comment>
<comment type="pathway">
    <text evidence="1 12">Cofactor biosynthesis; pyridoxine 5'-phosphate biosynthesis; pyridoxine 5'-phosphate from D-erythrose 4-phosphate: step 3/5.</text>
</comment>
<evidence type="ECO:0000256" key="8">
    <source>
        <dbReference type="ARBA" id="ARBA00023096"/>
    </source>
</evidence>
<dbReference type="AlphaFoldDB" id="A0A2N9PDQ7"/>
<dbReference type="HAMAP" id="MF_00160">
    <property type="entry name" value="SerC_aminotrans_5"/>
    <property type="match status" value="1"/>
</dbReference>
<evidence type="ECO:0000256" key="9">
    <source>
        <dbReference type="ARBA" id="ARBA00023299"/>
    </source>
</evidence>
<evidence type="ECO:0000256" key="1">
    <source>
        <dbReference type="ARBA" id="ARBA00004915"/>
    </source>
</evidence>
<feature type="binding site" evidence="12">
    <location>
        <position position="85"/>
    </location>
    <ligand>
        <name>L-glutamate</name>
        <dbReference type="ChEBI" id="CHEBI:29985"/>
    </ligand>
</feature>
<keyword evidence="7 12" id="KW-0663">Pyridoxal phosphate</keyword>
<dbReference type="InterPro" id="IPR000192">
    <property type="entry name" value="Aminotrans_V_dom"/>
</dbReference>
<keyword evidence="8 12" id="KW-0664">Pyridoxine biosynthesis</keyword>
<accession>A0A2N9PDQ7</accession>
<evidence type="ECO:0000256" key="3">
    <source>
        <dbReference type="ARBA" id="ARBA00006904"/>
    </source>
</evidence>
<dbReference type="EMBL" id="OLKH01000137">
    <property type="protein sequence ID" value="SPE78437.1"/>
    <property type="molecule type" value="Genomic_DNA"/>
</dbReference>
<reference evidence="14 15" key="1">
    <citation type="submission" date="2018-02" db="EMBL/GenBank/DDBJ databases">
        <authorList>
            <person name="Cohen D.B."/>
            <person name="Kent A.D."/>
        </authorList>
    </citation>
    <scope>NUCLEOTIDE SEQUENCE [LARGE SCALE GENOMIC DNA]</scope>
    <source>
        <strain evidence="14">CIP109753</strain>
    </source>
</reference>
<organism evidence="14 15">
    <name type="scientific">Flavobacterium columnare</name>
    <dbReference type="NCBI Taxonomy" id="996"/>
    <lineage>
        <taxon>Bacteria</taxon>
        <taxon>Pseudomonadati</taxon>
        <taxon>Bacteroidota</taxon>
        <taxon>Flavobacteriia</taxon>
        <taxon>Flavobacteriales</taxon>
        <taxon>Flavobacteriaceae</taxon>
        <taxon>Flavobacterium</taxon>
    </lineage>
</organism>
<gene>
    <name evidence="12 14" type="primary">serC</name>
    <name evidence="14" type="ORF">FLACOL_02453</name>
</gene>
<comment type="pathway">
    <text evidence="2 12">Amino-acid biosynthesis; L-serine biosynthesis; L-serine from 3-phospho-D-glycerate: step 2/3.</text>
</comment>
<dbReference type="FunFam" id="3.40.640.10:FF:000010">
    <property type="entry name" value="Phosphoserine aminotransferase"/>
    <property type="match status" value="1"/>
</dbReference>
<keyword evidence="5 12" id="KW-0028">Amino-acid biosynthesis</keyword>
<feature type="modified residue" description="N6-(pyridoxal phosphate)lysine" evidence="12">
    <location>
        <position position="237"/>
    </location>
</feature>
<feature type="binding site" evidence="12">
    <location>
        <position position="194"/>
    </location>
    <ligand>
        <name>pyridoxal 5'-phosphate</name>
        <dbReference type="ChEBI" id="CHEBI:597326"/>
    </ligand>
</feature>
<comment type="similarity">
    <text evidence="3 12">Belongs to the class-V pyridoxal-phosphate-dependent aminotransferase family. SerC subfamily.</text>
</comment>
<comment type="catalytic activity">
    <reaction evidence="11 12">
        <text>O-phospho-L-serine + 2-oxoglutarate = 3-phosphooxypyruvate + L-glutamate</text>
        <dbReference type="Rhea" id="RHEA:14329"/>
        <dbReference type="ChEBI" id="CHEBI:16810"/>
        <dbReference type="ChEBI" id="CHEBI:18110"/>
        <dbReference type="ChEBI" id="CHEBI:29985"/>
        <dbReference type="ChEBI" id="CHEBI:57524"/>
        <dbReference type="EC" id="2.6.1.52"/>
    </reaction>
</comment>
<feature type="domain" description="Aminotransferase class V" evidence="13">
    <location>
        <begin position="49"/>
        <end position="388"/>
    </location>
</feature>
<evidence type="ECO:0000313" key="15">
    <source>
        <dbReference type="Proteomes" id="UP000238180"/>
    </source>
</evidence>
<dbReference type="GO" id="GO:0004648">
    <property type="term" value="F:O-phospho-L-serine:2-oxoglutarate aminotransferase activity"/>
    <property type="evidence" value="ECO:0007669"/>
    <property type="project" value="UniProtKB-UniRule"/>
</dbReference>
<evidence type="ECO:0000256" key="5">
    <source>
        <dbReference type="ARBA" id="ARBA00022605"/>
    </source>
</evidence>
<feature type="binding site" evidence="12">
    <location>
        <position position="213"/>
    </location>
    <ligand>
        <name>pyridoxal 5'-phosphate</name>
        <dbReference type="ChEBI" id="CHEBI:597326"/>
    </ligand>
</feature>
<dbReference type="InterPro" id="IPR015424">
    <property type="entry name" value="PyrdxlP-dep_Trfase"/>
</dbReference>
<evidence type="ECO:0000259" key="13">
    <source>
        <dbReference type="Pfam" id="PF00266"/>
    </source>
</evidence>
<dbReference type="InterPro" id="IPR020578">
    <property type="entry name" value="Aminotrans_V_PyrdxlP_BS"/>
</dbReference>
<dbReference type="PROSITE" id="PS00595">
    <property type="entry name" value="AA_TRANSFER_CLASS_5"/>
    <property type="match status" value="1"/>
</dbReference>
<evidence type="ECO:0000313" key="14">
    <source>
        <dbReference type="EMBL" id="SPE78437.1"/>
    </source>
</evidence>
<feature type="binding site" evidence="12">
    <location>
        <position position="146"/>
    </location>
    <ligand>
        <name>pyridoxal 5'-phosphate</name>
        <dbReference type="ChEBI" id="CHEBI:597326"/>
    </ligand>
</feature>
<dbReference type="GO" id="GO:0030170">
    <property type="term" value="F:pyridoxal phosphate binding"/>
    <property type="evidence" value="ECO:0007669"/>
    <property type="project" value="UniProtKB-UniRule"/>
</dbReference>
<dbReference type="SUPFAM" id="SSF53383">
    <property type="entry name" value="PLP-dependent transferases"/>
    <property type="match status" value="1"/>
</dbReference>
<feature type="binding site" evidence="12">
    <location>
        <begin position="120"/>
        <end position="121"/>
    </location>
    <ligand>
        <name>pyridoxal 5'-phosphate</name>
        <dbReference type="ChEBI" id="CHEBI:597326"/>
    </ligand>
</feature>
<dbReference type="UniPathway" id="UPA00135">
    <property type="reaction ID" value="UER00197"/>
</dbReference>
<evidence type="ECO:0000256" key="4">
    <source>
        <dbReference type="ARBA" id="ARBA00022576"/>
    </source>
</evidence>
<dbReference type="PANTHER" id="PTHR43247:SF1">
    <property type="entry name" value="PHOSPHOSERINE AMINOTRANSFERASE"/>
    <property type="match status" value="1"/>
</dbReference>
<dbReference type="EC" id="2.6.1.52" evidence="12"/>
<dbReference type="GO" id="GO:0006564">
    <property type="term" value="P:L-serine biosynthetic process"/>
    <property type="evidence" value="ECO:0007669"/>
    <property type="project" value="UniProtKB-UniRule"/>
</dbReference>
<dbReference type="UniPathway" id="UPA00244">
    <property type="reaction ID" value="UER00311"/>
</dbReference>
<dbReference type="Gene3D" id="3.40.640.10">
    <property type="entry name" value="Type I PLP-dependent aspartate aminotransferase-like (Major domain)"/>
    <property type="match status" value="1"/>
</dbReference>
<evidence type="ECO:0000256" key="7">
    <source>
        <dbReference type="ARBA" id="ARBA00022898"/>
    </source>
</evidence>
<dbReference type="InterPro" id="IPR015421">
    <property type="entry name" value="PyrdxlP-dep_Trfase_major"/>
</dbReference>
<keyword evidence="9 12" id="KW-0718">Serine biosynthesis</keyword>
<evidence type="ECO:0000256" key="10">
    <source>
        <dbReference type="ARBA" id="ARBA00047630"/>
    </source>
</evidence>
<dbReference type="PIRSF" id="PIRSF000525">
    <property type="entry name" value="SerC"/>
    <property type="match status" value="1"/>
</dbReference>
<feature type="binding site" evidence="12">
    <location>
        <position position="236"/>
    </location>
    <ligand>
        <name>pyridoxal 5'-phosphate</name>
        <dbReference type="ChEBI" id="CHEBI:597326"/>
    </ligand>
</feature>
<proteinExistence type="inferred from homology"/>
<evidence type="ECO:0000256" key="12">
    <source>
        <dbReference type="HAMAP-Rule" id="MF_00160"/>
    </source>
</evidence>
<sequence length="400" mass="44961">MSIKFSDIIKGQKEKETHVHEPRFNLEARVNANRLYVKSNNKQTMKKHNYSAGPCILPQEVFNQSAKAILDFNGMGLSLLEISHRSDAFVAVIEEARSLALELLDLQNKGYQALFLHGGASLEFLMVPYNLMKVNGKAGYLETGTWASGAIKEATLFGETLILASSKKEHFNHIPKDYNIPNDLDYFHCTSNNTIYGTQMKSFPETNSIMVCDMSSDIFSRKLDFSKFDLIYAGAQKNMGPAGVTLVVVKEEILGKTGRVIPSMLDYQLHIAKESMYNTPPVFSIYTSLLTLQWLKKMGGIHTIEKINNEKANLLYNEIDRNPLFEGTAIIEDRSLMNATFTLKNTKHETLFDQLWEKSGISGLKGHRSVGGYRASLYNALPLDSVQILVNVMKELENLV</sequence>
<feature type="binding site" evidence="12">
    <location>
        <begin position="278"/>
        <end position="279"/>
    </location>
    <ligand>
        <name>pyridoxal 5'-phosphate</name>
        <dbReference type="ChEBI" id="CHEBI:597326"/>
    </ligand>
</feature>
<dbReference type="Pfam" id="PF00266">
    <property type="entry name" value="Aminotran_5"/>
    <property type="match status" value="1"/>
</dbReference>